<dbReference type="Proteomes" id="UP000305539">
    <property type="component" value="Unassembled WGS sequence"/>
</dbReference>
<feature type="domain" description="Enoyl reductase (ER)" evidence="1">
    <location>
        <begin position="10"/>
        <end position="322"/>
    </location>
</feature>
<reference evidence="2 3" key="1">
    <citation type="submission" date="2019-04" db="EMBL/GenBank/DDBJ databases">
        <title>Trinickia sp. 7GSK02, isolated from subtropical forest soil.</title>
        <authorList>
            <person name="Gao Z.-H."/>
            <person name="Qiu L.-H."/>
        </authorList>
    </citation>
    <scope>NUCLEOTIDE SEQUENCE [LARGE SCALE GENOMIC DNA]</scope>
    <source>
        <strain evidence="2 3">7GSK02</strain>
    </source>
</reference>
<accession>A0A4U1I285</accession>
<comment type="caution">
    <text evidence="2">The sequence shown here is derived from an EMBL/GenBank/DDBJ whole genome shotgun (WGS) entry which is preliminary data.</text>
</comment>
<dbReference type="SUPFAM" id="SSF51735">
    <property type="entry name" value="NAD(P)-binding Rossmann-fold domains"/>
    <property type="match status" value="1"/>
</dbReference>
<dbReference type="AlphaFoldDB" id="A0A4U1I285"/>
<dbReference type="PANTHER" id="PTHR43677">
    <property type="entry name" value="SHORT-CHAIN DEHYDROGENASE/REDUCTASE"/>
    <property type="match status" value="1"/>
</dbReference>
<dbReference type="InterPro" id="IPR013149">
    <property type="entry name" value="ADH-like_C"/>
</dbReference>
<dbReference type="Pfam" id="PF08240">
    <property type="entry name" value="ADH_N"/>
    <property type="match status" value="1"/>
</dbReference>
<dbReference type="InterPro" id="IPR011032">
    <property type="entry name" value="GroES-like_sf"/>
</dbReference>
<dbReference type="OrthoDB" id="4190732at2"/>
<name>A0A4U1I285_9BURK</name>
<dbReference type="RefSeq" id="WP_136896512.1">
    <property type="nucleotide sequence ID" value="NZ_SWJE01000009.1"/>
</dbReference>
<organism evidence="2 3">
    <name type="scientific">Trinickia terrae</name>
    <dbReference type="NCBI Taxonomy" id="2571161"/>
    <lineage>
        <taxon>Bacteria</taxon>
        <taxon>Pseudomonadati</taxon>
        <taxon>Pseudomonadota</taxon>
        <taxon>Betaproteobacteria</taxon>
        <taxon>Burkholderiales</taxon>
        <taxon>Burkholderiaceae</taxon>
        <taxon>Trinickia</taxon>
    </lineage>
</organism>
<dbReference type="Gene3D" id="3.90.180.10">
    <property type="entry name" value="Medium-chain alcohol dehydrogenases, catalytic domain"/>
    <property type="match status" value="1"/>
</dbReference>
<evidence type="ECO:0000313" key="3">
    <source>
        <dbReference type="Proteomes" id="UP000305539"/>
    </source>
</evidence>
<dbReference type="SMART" id="SM00829">
    <property type="entry name" value="PKS_ER"/>
    <property type="match status" value="1"/>
</dbReference>
<dbReference type="EMBL" id="SWJE01000009">
    <property type="protein sequence ID" value="TKC87303.1"/>
    <property type="molecule type" value="Genomic_DNA"/>
</dbReference>
<dbReference type="InterPro" id="IPR051397">
    <property type="entry name" value="Zn-ADH-like_protein"/>
</dbReference>
<evidence type="ECO:0000313" key="2">
    <source>
        <dbReference type="EMBL" id="TKC87303.1"/>
    </source>
</evidence>
<dbReference type="GO" id="GO:0016491">
    <property type="term" value="F:oxidoreductase activity"/>
    <property type="evidence" value="ECO:0007669"/>
    <property type="project" value="InterPro"/>
</dbReference>
<dbReference type="InterPro" id="IPR020843">
    <property type="entry name" value="ER"/>
</dbReference>
<sequence length="332" mass="35111">MKALVCHAYGPIENLRVDEMNAPVAGRDQLLIDVMAASINFPDVLMVQGLYQVKPPLPFVPGAELAGTVSAIGEGVEGFRIGERVVALTGTGAFAEQCAVDAVNVAPWPAPLGFDVGASFVLAYGTSLHALQTVARLQAGETVLVLGAAGGVGIAAIEIAKVLGARVIAAASNADKLRLAREAGADETVDYTQPDWRRAVETLTDGRGADVVYDAVGGPYTEPALRATAWRGRYLVVGFAAGDIPKPPLNLALLKERIILGVFWGEAMRREPRQHAANLRQLTEWILAGRLRPAVTERVPLEGAAAAMSRLASRQAMGKLVVLPREAREAGR</sequence>
<dbReference type="InterPro" id="IPR013154">
    <property type="entry name" value="ADH-like_N"/>
</dbReference>
<keyword evidence="3" id="KW-1185">Reference proteome</keyword>
<dbReference type="PANTHER" id="PTHR43677:SF4">
    <property type="entry name" value="QUINONE OXIDOREDUCTASE-LIKE PROTEIN 2"/>
    <property type="match status" value="1"/>
</dbReference>
<dbReference type="CDD" id="cd08241">
    <property type="entry name" value="QOR1"/>
    <property type="match status" value="1"/>
</dbReference>
<dbReference type="Gene3D" id="3.40.50.720">
    <property type="entry name" value="NAD(P)-binding Rossmann-like Domain"/>
    <property type="match status" value="1"/>
</dbReference>
<evidence type="ECO:0000259" key="1">
    <source>
        <dbReference type="SMART" id="SM00829"/>
    </source>
</evidence>
<gene>
    <name evidence="2" type="ORF">FAZ69_18410</name>
</gene>
<protein>
    <submittedName>
        <fullName evidence="2">NADPH:quinone oxidoreductase family protein</fullName>
    </submittedName>
</protein>
<dbReference type="InterPro" id="IPR036291">
    <property type="entry name" value="NAD(P)-bd_dom_sf"/>
</dbReference>
<proteinExistence type="predicted"/>
<dbReference type="Pfam" id="PF00107">
    <property type="entry name" value="ADH_zinc_N"/>
    <property type="match status" value="1"/>
</dbReference>
<dbReference type="SUPFAM" id="SSF50129">
    <property type="entry name" value="GroES-like"/>
    <property type="match status" value="1"/>
</dbReference>